<dbReference type="Pfam" id="PF00059">
    <property type="entry name" value="Lectin_C"/>
    <property type="match status" value="1"/>
</dbReference>
<name>A0ABQ9IKT9_9NEOP</name>
<keyword evidence="4" id="KW-1185">Reference proteome</keyword>
<evidence type="ECO:0000313" key="4">
    <source>
        <dbReference type="Proteomes" id="UP001159363"/>
    </source>
</evidence>
<dbReference type="Gene3D" id="3.10.100.10">
    <property type="entry name" value="Mannose-Binding Protein A, subunit A"/>
    <property type="match status" value="1"/>
</dbReference>
<feature type="chain" id="PRO_5046854395" description="C-type lectin domain-containing protein" evidence="1">
    <location>
        <begin position="20"/>
        <end position="248"/>
    </location>
</feature>
<dbReference type="SMART" id="SM00034">
    <property type="entry name" value="CLECT"/>
    <property type="match status" value="1"/>
</dbReference>
<dbReference type="SUPFAM" id="SSF56436">
    <property type="entry name" value="C-type lectin-like"/>
    <property type="match status" value="1"/>
</dbReference>
<feature type="domain" description="C-type lectin" evidence="2">
    <location>
        <begin position="126"/>
        <end position="247"/>
    </location>
</feature>
<proteinExistence type="predicted"/>
<organism evidence="3 4">
    <name type="scientific">Dryococelus australis</name>
    <dbReference type="NCBI Taxonomy" id="614101"/>
    <lineage>
        <taxon>Eukaryota</taxon>
        <taxon>Metazoa</taxon>
        <taxon>Ecdysozoa</taxon>
        <taxon>Arthropoda</taxon>
        <taxon>Hexapoda</taxon>
        <taxon>Insecta</taxon>
        <taxon>Pterygota</taxon>
        <taxon>Neoptera</taxon>
        <taxon>Polyneoptera</taxon>
        <taxon>Phasmatodea</taxon>
        <taxon>Verophasmatodea</taxon>
        <taxon>Anareolatae</taxon>
        <taxon>Phasmatidae</taxon>
        <taxon>Eurycanthinae</taxon>
        <taxon>Dryococelus</taxon>
    </lineage>
</organism>
<dbReference type="PANTHER" id="PTHR22801:SF63">
    <property type="entry name" value="C-TYPE LECTIN DOMAIN-CONTAINING PROTEIN"/>
    <property type="match status" value="1"/>
</dbReference>
<sequence>MKSVTSALVSMLVVTFSHADVSLHCPSPTELPPAKLSILSFRNPTGQWISKVNFTHGTPGNAGVWDINLMQEKVSCGDGGELVTTLLTLTSVPVDNILTLQDSQQVPPQNTTIKPGYKEIPGVSIFKLHTTAKTREQAGKICSQEGTHLAIINSDGEAKRYKNFVANHSRLSGRTDNNYFFLGFQYSETQKKFVTVLGNELGNVGYAVWGNNQPSNIGNSDFRCGGMDRTGKLHDVNCDAKLVFFCEQ</sequence>
<dbReference type="CDD" id="cd00037">
    <property type="entry name" value="CLECT"/>
    <property type="match status" value="1"/>
</dbReference>
<dbReference type="PANTHER" id="PTHR22801">
    <property type="entry name" value="LITHOSTATHINE"/>
    <property type="match status" value="1"/>
</dbReference>
<accession>A0ABQ9IKT9</accession>
<dbReference type="InterPro" id="IPR016187">
    <property type="entry name" value="CTDL_fold"/>
</dbReference>
<gene>
    <name evidence="3" type="ORF">PR048_001782</name>
</gene>
<comment type="caution">
    <text evidence="3">The sequence shown here is derived from an EMBL/GenBank/DDBJ whole genome shotgun (WGS) entry which is preliminary data.</text>
</comment>
<dbReference type="PROSITE" id="PS50041">
    <property type="entry name" value="C_TYPE_LECTIN_2"/>
    <property type="match status" value="1"/>
</dbReference>
<dbReference type="InterPro" id="IPR001304">
    <property type="entry name" value="C-type_lectin-like"/>
</dbReference>
<evidence type="ECO:0000259" key="2">
    <source>
        <dbReference type="PROSITE" id="PS50041"/>
    </source>
</evidence>
<dbReference type="InterPro" id="IPR016186">
    <property type="entry name" value="C-type_lectin-like/link_sf"/>
</dbReference>
<keyword evidence="1" id="KW-0732">Signal</keyword>
<feature type="signal peptide" evidence="1">
    <location>
        <begin position="1"/>
        <end position="19"/>
    </location>
</feature>
<reference evidence="3 4" key="1">
    <citation type="submission" date="2023-02" db="EMBL/GenBank/DDBJ databases">
        <title>LHISI_Scaffold_Assembly.</title>
        <authorList>
            <person name="Stuart O.P."/>
            <person name="Cleave R."/>
            <person name="Magrath M.J.L."/>
            <person name="Mikheyev A.S."/>
        </authorList>
    </citation>
    <scope>NUCLEOTIDE SEQUENCE [LARGE SCALE GENOMIC DNA]</scope>
    <source>
        <strain evidence="3">Daus_M_001</strain>
        <tissue evidence="3">Leg muscle</tissue>
    </source>
</reference>
<evidence type="ECO:0000256" key="1">
    <source>
        <dbReference type="SAM" id="SignalP"/>
    </source>
</evidence>
<protein>
    <recommendedName>
        <fullName evidence="2">C-type lectin domain-containing protein</fullName>
    </recommendedName>
</protein>
<dbReference type="EMBL" id="JARBHB010000001">
    <property type="protein sequence ID" value="KAJ8896438.1"/>
    <property type="molecule type" value="Genomic_DNA"/>
</dbReference>
<dbReference type="Proteomes" id="UP001159363">
    <property type="component" value="Chromosome 1"/>
</dbReference>
<evidence type="ECO:0000313" key="3">
    <source>
        <dbReference type="EMBL" id="KAJ8896438.1"/>
    </source>
</evidence>
<dbReference type="InterPro" id="IPR050801">
    <property type="entry name" value="Ca-Dep_Lectins_ImmuneDev"/>
</dbReference>